<dbReference type="GO" id="GO:0003677">
    <property type="term" value="F:DNA binding"/>
    <property type="evidence" value="ECO:0007669"/>
    <property type="project" value="UniProtKB-KW"/>
</dbReference>
<dbReference type="EMBL" id="BDQV01001203">
    <property type="protein sequence ID" value="GAY69374.1"/>
    <property type="molecule type" value="Genomic_DNA"/>
</dbReference>
<feature type="domain" description="AP2/ERF" evidence="7">
    <location>
        <begin position="68"/>
        <end position="95"/>
    </location>
</feature>
<dbReference type="GO" id="GO:0005634">
    <property type="term" value="C:nucleus"/>
    <property type="evidence" value="ECO:0007669"/>
    <property type="project" value="UniProtKB-SubCell"/>
</dbReference>
<dbReference type="AlphaFoldDB" id="A0A2H5QXN1"/>
<keyword evidence="5" id="KW-0539">Nucleus</keyword>
<dbReference type="PROSITE" id="PS51032">
    <property type="entry name" value="AP2_ERF"/>
    <property type="match status" value="1"/>
</dbReference>
<reference evidence="8 9" key="1">
    <citation type="journal article" date="2017" name="Front. Genet.">
        <title>Draft sequencing of the heterozygous diploid genome of Satsuma (Citrus unshiu Marc.) using a hybrid assembly approach.</title>
        <authorList>
            <person name="Shimizu T."/>
            <person name="Tanizawa Y."/>
            <person name="Mochizuki T."/>
            <person name="Nagasaki H."/>
            <person name="Yoshioka T."/>
            <person name="Toyoda A."/>
            <person name="Fujiyama A."/>
            <person name="Kaminuma E."/>
            <person name="Nakamura Y."/>
        </authorList>
    </citation>
    <scope>NUCLEOTIDE SEQUENCE [LARGE SCALE GENOMIC DNA]</scope>
    <source>
        <strain evidence="9">cv. Miyagawa wase</strain>
    </source>
</reference>
<keyword evidence="4" id="KW-0804">Transcription</keyword>
<organism evidence="8 9">
    <name type="scientific">Citrus unshiu</name>
    <name type="common">Satsuma mandarin</name>
    <name type="synonym">Citrus nobilis var. unshiu</name>
    <dbReference type="NCBI Taxonomy" id="55188"/>
    <lineage>
        <taxon>Eukaryota</taxon>
        <taxon>Viridiplantae</taxon>
        <taxon>Streptophyta</taxon>
        <taxon>Embryophyta</taxon>
        <taxon>Tracheophyta</taxon>
        <taxon>Spermatophyta</taxon>
        <taxon>Magnoliopsida</taxon>
        <taxon>eudicotyledons</taxon>
        <taxon>Gunneridae</taxon>
        <taxon>Pentapetalae</taxon>
        <taxon>rosids</taxon>
        <taxon>malvids</taxon>
        <taxon>Sapindales</taxon>
        <taxon>Rutaceae</taxon>
        <taxon>Aurantioideae</taxon>
        <taxon>Citrus</taxon>
    </lineage>
</organism>
<evidence type="ECO:0000259" key="7">
    <source>
        <dbReference type="PROSITE" id="PS51032"/>
    </source>
</evidence>
<name>A0A2H5QXN1_CITUN</name>
<evidence type="ECO:0000256" key="2">
    <source>
        <dbReference type="ARBA" id="ARBA00023015"/>
    </source>
</evidence>
<dbReference type="InterPro" id="IPR001471">
    <property type="entry name" value="AP2/ERF_dom"/>
</dbReference>
<keyword evidence="3" id="KW-0238">DNA-binding</keyword>
<dbReference type="Proteomes" id="UP000236630">
    <property type="component" value="Unassembled WGS sequence"/>
</dbReference>
<gene>
    <name evidence="8" type="ORF">CUMW_271420</name>
</gene>
<feature type="region of interest" description="Disordered" evidence="6">
    <location>
        <begin position="38"/>
        <end position="65"/>
    </location>
</feature>
<comment type="subcellular location">
    <subcellularLocation>
        <location evidence="1">Nucleus</location>
    </subcellularLocation>
</comment>
<evidence type="ECO:0000313" key="8">
    <source>
        <dbReference type="EMBL" id="GAY69374.1"/>
    </source>
</evidence>
<evidence type="ECO:0000256" key="6">
    <source>
        <dbReference type="SAM" id="MobiDB-lite"/>
    </source>
</evidence>
<accession>A0A2H5QXN1</accession>
<evidence type="ECO:0000256" key="1">
    <source>
        <dbReference type="ARBA" id="ARBA00004123"/>
    </source>
</evidence>
<dbReference type="GO" id="GO:0003700">
    <property type="term" value="F:DNA-binding transcription factor activity"/>
    <property type="evidence" value="ECO:0007669"/>
    <property type="project" value="InterPro"/>
</dbReference>
<evidence type="ECO:0000313" key="9">
    <source>
        <dbReference type="Proteomes" id="UP000236630"/>
    </source>
</evidence>
<keyword evidence="9" id="KW-1185">Reference proteome</keyword>
<proteinExistence type="predicted"/>
<feature type="compositionally biased region" description="Low complexity" evidence="6">
    <location>
        <begin position="44"/>
        <end position="57"/>
    </location>
</feature>
<sequence>MNTENISESEFAILGSICQYLLEDDEFDFIDISASFPSETTTWSDSNSNDAASATATPRTRESHALRSFRGVRRRSWEKFGAEIRDGKDNNGERV</sequence>
<evidence type="ECO:0000256" key="4">
    <source>
        <dbReference type="ARBA" id="ARBA00023163"/>
    </source>
</evidence>
<protein>
    <recommendedName>
        <fullName evidence="7">AP2/ERF domain-containing protein</fullName>
    </recommendedName>
</protein>
<comment type="caution">
    <text evidence="8">The sequence shown here is derived from an EMBL/GenBank/DDBJ whole genome shotgun (WGS) entry which is preliminary data.</text>
</comment>
<evidence type="ECO:0000256" key="5">
    <source>
        <dbReference type="ARBA" id="ARBA00023242"/>
    </source>
</evidence>
<evidence type="ECO:0000256" key="3">
    <source>
        <dbReference type="ARBA" id="ARBA00023125"/>
    </source>
</evidence>
<keyword evidence="2" id="KW-0805">Transcription regulation</keyword>